<comment type="caution">
    <text evidence="1">The sequence shown here is derived from an EMBL/GenBank/DDBJ whole genome shotgun (WGS) entry which is preliminary data.</text>
</comment>
<dbReference type="EMBL" id="AMFJ01021646">
    <property type="protein sequence ID" value="EKD66204.1"/>
    <property type="molecule type" value="Genomic_DNA"/>
</dbReference>
<proteinExistence type="predicted"/>
<reference evidence="1" key="1">
    <citation type="journal article" date="2012" name="Science">
        <title>Fermentation, hydrogen, and sulfur metabolism in multiple uncultivated bacterial phyla.</title>
        <authorList>
            <person name="Wrighton K.C."/>
            <person name="Thomas B.C."/>
            <person name="Sharon I."/>
            <person name="Miller C.S."/>
            <person name="Castelle C.J."/>
            <person name="VerBerkmoes N.C."/>
            <person name="Wilkins M.J."/>
            <person name="Hettich R.L."/>
            <person name="Lipton M.S."/>
            <person name="Williams K.H."/>
            <person name="Long P.E."/>
            <person name="Banfield J.F."/>
        </authorList>
    </citation>
    <scope>NUCLEOTIDE SEQUENCE [LARGE SCALE GENOMIC DNA]</scope>
</reference>
<gene>
    <name evidence="1" type="ORF">ACD_49C00060G0046</name>
</gene>
<dbReference type="AlphaFoldDB" id="K2BVG3"/>
<organism evidence="1">
    <name type="scientific">uncultured bacterium</name>
    <name type="common">gcode 4</name>
    <dbReference type="NCBI Taxonomy" id="1234023"/>
    <lineage>
        <taxon>Bacteria</taxon>
        <taxon>environmental samples</taxon>
    </lineage>
</organism>
<name>K2BVG3_9BACT</name>
<protein>
    <submittedName>
        <fullName evidence="1">Uncharacterized protein</fullName>
    </submittedName>
</protein>
<evidence type="ECO:0000313" key="1">
    <source>
        <dbReference type="EMBL" id="EKD66204.1"/>
    </source>
</evidence>
<sequence>MKNSKLIVVFLIILLSFWWFVYLKSSKKSTSVKQDITKQNDYVVSNPQDEINFNTKEVNPDDYKTLGEFLSKIKTWTWMNINLMTEDFVILTKKWTWSIETASMFRQEFIKNDPILGKKEAKNEAILDVFNAYKSKSIYRTWDSQKPWSKISFWEELRHPSTNMINAIFTMQLNMYDLMKDFLKRPRLSIYDAELLSYLYDLNWDYAKANASRESNCKTFPQTCSKNIDVIFKWKVTDGDSKPIAWAKIELLNISWNTIETNSAWEYEIKFKAYPFSHLRFKASMLGYSDWFISSSLNMYYLANSYIEIRDFTLNKANKTETISKDSAKDWYYIFKTTQSTYKVPVNWLYYLNDKKFEWNKLTVYLYEFNKWSKIDNLMNVDTFNPVYGYVGNIMKTFWMPYIQFFDENENEVFVKKSNPIILTNQIYHMKELYENYDKIYEPITKEDMKKLVEVSKQKWGYPIDFKYLTENNMLRWPAWWVLDRRKWTWDNIWSKVINEDWLVELPFYSIKD</sequence>
<accession>K2BVG3</accession>